<gene>
    <name evidence="1" type="ORF">TU35_009095</name>
</gene>
<evidence type="ECO:0000313" key="1">
    <source>
        <dbReference type="EMBL" id="MFB6491370.1"/>
    </source>
</evidence>
<organism evidence="1 2">
    <name type="scientific">Thermoproteus sp. AZ2</name>
    <dbReference type="NCBI Taxonomy" id="1609232"/>
    <lineage>
        <taxon>Archaea</taxon>
        <taxon>Thermoproteota</taxon>
        <taxon>Thermoprotei</taxon>
        <taxon>Thermoproteales</taxon>
        <taxon>Thermoproteaceae</taxon>
        <taxon>Thermoproteus</taxon>
    </lineage>
</organism>
<evidence type="ECO:0000313" key="2">
    <source>
        <dbReference type="Proteomes" id="UP000033636"/>
    </source>
</evidence>
<name>A0ACC6V2X9_9CREN</name>
<dbReference type="Proteomes" id="UP000033636">
    <property type="component" value="Unassembled WGS sequence"/>
</dbReference>
<protein>
    <submittedName>
        <fullName evidence="1">Uncharacterized protein</fullName>
    </submittedName>
</protein>
<comment type="caution">
    <text evidence="1">The sequence shown here is derived from an EMBL/GenBank/DDBJ whole genome shotgun (WGS) entry which is preliminary data.</text>
</comment>
<proteinExistence type="predicted"/>
<sequence length="460" mass="52562">MDRCSKIYNIYIWSRPRDYSGHSAPYLMAEYLGDLYFALAPNSPRVYRIGADGLEEVFDPSKFYRVDAVDGIGTWYAVKVWRDELYMGGWLALGFEPRRDRKAVWSKKFPWVGKFDGRHWADVYRGPLYGPDYYYAEATDMEIYQDTLFVAFGDGAAGFLGAVKSEVEKALVDKEYQPLALTMFEDQLAIVETGINKGGTFPPMRVSLWDGETRRTVLEDRARPPTNIERIKGRLYAFSEAGFYLINRDLSYMWVNLFKTYKPYRLALRPPISFIEGKAIVFANLTDFPDVGEPVDATAYMMAFDGARFTILRQMPSSVRGMATCCGRLWIGGADYLTPHAFYPDAVPYVRSYAPDEALSRQPVYVPVWRGAYNKGEDIGYIPIGGFNKKSIRVRADVGGKLTILSGYDFDDKDDWDVYDVVSLEPKKPVRIDVYSDFNYIAFIFDEKASDLRIDINLIP</sequence>
<accession>A0ACC6V2X9</accession>
<dbReference type="EMBL" id="JZWT02000030">
    <property type="protein sequence ID" value="MFB6491370.1"/>
    <property type="molecule type" value="Genomic_DNA"/>
</dbReference>
<reference evidence="1" key="1">
    <citation type="submission" date="2024-07" db="EMBL/GenBank/DDBJ databases">
        <title>Metagenome and Metagenome-Assembled Genomes of Archaea from a hot spring from the geothermal field of Los Azufres, Mexico.</title>
        <authorList>
            <person name="Marin-Paredes R."/>
            <person name="Martinez-Romero E."/>
            <person name="Servin-Garciduenas L.E."/>
        </authorList>
    </citation>
    <scope>NUCLEOTIDE SEQUENCE</scope>
</reference>